<dbReference type="Gene3D" id="3.30.1130.10">
    <property type="match status" value="1"/>
</dbReference>
<dbReference type="EC" id="4.1.2.25" evidence="6"/>
<organism evidence="8 9">
    <name type="scientific">Nitrospira tepida</name>
    <dbReference type="NCBI Taxonomy" id="2973512"/>
    <lineage>
        <taxon>Bacteria</taxon>
        <taxon>Pseudomonadati</taxon>
        <taxon>Nitrospirota</taxon>
        <taxon>Nitrospiria</taxon>
        <taxon>Nitrospirales</taxon>
        <taxon>Nitrospiraceae</taxon>
        <taxon>Nitrospira</taxon>
    </lineage>
</organism>
<dbReference type="SUPFAM" id="SSF53335">
    <property type="entry name" value="S-adenosyl-L-methionine-dependent methyltransferases"/>
    <property type="match status" value="1"/>
</dbReference>
<dbReference type="InterPro" id="IPR006156">
    <property type="entry name" value="Dihydroneopterin_aldolase"/>
</dbReference>
<evidence type="ECO:0000256" key="1">
    <source>
        <dbReference type="ARBA" id="ARBA00001353"/>
    </source>
</evidence>
<dbReference type="GO" id="GO:0004150">
    <property type="term" value="F:dihydroneopterin aldolase activity"/>
    <property type="evidence" value="ECO:0007669"/>
    <property type="project" value="UniProtKB-UniRule"/>
</dbReference>
<comment type="function">
    <text evidence="6">Catalyzes the conversion of 7,8-dihydroneopterin to 6-hydroxymethyl-7,8-dihydropterin.</text>
</comment>
<dbReference type="Proteomes" id="UP001179121">
    <property type="component" value="Chromosome"/>
</dbReference>
<evidence type="ECO:0000256" key="4">
    <source>
        <dbReference type="ARBA" id="ARBA00022909"/>
    </source>
</evidence>
<dbReference type="SMART" id="SM00905">
    <property type="entry name" value="FolB"/>
    <property type="match status" value="1"/>
</dbReference>
<protein>
    <recommendedName>
        <fullName evidence="6">7,8-dihydroneopterin aldolase</fullName>
        <ecNumber evidence="6">4.1.2.25</ecNumber>
    </recommendedName>
</protein>
<dbReference type="CDD" id="cd02440">
    <property type="entry name" value="AdoMet_MTases"/>
    <property type="match status" value="1"/>
</dbReference>
<proteinExistence type="inferred from homology"/>
<comment type="pathway">
    <text evidence="2 6">Cofactor biosynthesis; tetrahydrofolate biosynthesis; 2-amino-4-hydroxy-6-hydroxymethyl-7,8-dihydropteridine diphosphate from 7,8-dihydroneopterin triphosphate: step 3/4.</text>
</comment>
<comment type="similarity">
    <text evidence="3 6">Belongs to the DHNA family.</text>
</comment>
<evidence type="ECO:0000313" key="9">
    <source>
        <dbReference type="Proteomes" id="UP001179121"/>
    </source>
</evidence>
<dbReference type="Gene3D" id="3.40.50.150">
    <property type="entry name" value="Vaccinia Virus protein VP39"/>
    <property type="match status" value="1"/>
</dbReference>
<accession>A0AA86MYM9</accession>
<dbReference type="Pfam" id="PF02152">
    <property type="entry name" value="FolB"/>
    <property type="match status" value="1"/>
</dbReference>
<sequence length="309" mass="34812">MPARIVIERLEFQASCGVTDQERRIPQPIAVDVELEGRPDKAGEAAITDDLRRTIDYAQVAERLVQVGTGAPCHLLETMAERMLATLFAEFPVEAAYLWVRKVHPPVKSVQGSVGVQLKRTRQAHMNQRQDPLPARFLIEQLHRLPRGRALDVASGAGRNAMYLAANGFQVDCIDRDEQALIALNTMAQERHLATLSTKTIDLETDPVHIPDLGTEQYDVVLVFFYLYRPLFPRLIQALKPGGMLVYETFTVANHLKHQHPRRREFCLEPNELIRLIHPLHILCYDEGEHAGSDGAAPLWTAQLLAQKV</sequence>
<evidence type="ECO:0000256" key="5">
    <source>
        <dbReference type="ARBA" id="ARBA00023239"/>
    </source>
</evidence>
<dbReference type="PANTHER" id="PTHR42844">
    <property type="entry name" value="DIHYDRONEOPTERIN ALDOLASE 1-RELATED"/>
    <property type="match status" value="1"/>
</dbReference>
<dbReference type="InterPro" id="IPR015985">
    <property type="entry name" value="TehB-like_dom"/>
</dbReference>
<keyword evidence="9" id="KW-1185">Reference proteome</keyword>
<dbReference type="NCBIfam" id="TIGR00526">
    <property type="entry name" value="folB_dom"/>
    <property type="match status" value="1"/>
</dbReference>
<dbReference type="NCBIfam" id="TIGR00525">
    <property type="entry name" value="folB"/>
    <property type="match status" value="1"/>
</dbReference>
<dbReference type="GO" id="GO:0005737">
    <property type="term" value="C:cytoplasm"/>
    <property type="evidence" value="ECO:0007669"/>
    <property type="project" value="TreeGrafter"/>
</dbReference>
<dbReference type="GO" id="GO:0046654">
    <property type="term" value="P:tetrahydrofolate biosynthetic process"/>
    <property type="evidence" value="ECO:0007669"/>
    <property type="project" value="UniProtKB-UniRule"/>
</dbReference>
<name>A0AA86MYM9_9BACT</name>
<dbReference type="InterPro" id="IPR006157">
    <property type="entry name" value="FolB_dom"/>
</dbReference>
<dbReference type="InterPro" id="IPR029063">
    <property type="entry name" value="SAM-dependent_MTases_sf"/>
</dbReference>
<dbReference type="KEGG" id="nti:DNFV4_01896"/>
<evidence type="ECO:0000256" key="6">
    <source>
        <dbReference type="RuleBase" id="RU362079"/>
    </source>
</evidence>
<evidence type="ECO:0000259" key="7">
    <source>
        <dbReference type="SMART" id="SM00905"/>
    </source>
</evidence>
<dbReference type="EMBL" id="OX365700">
    <property type="protein sequence ID" value="CAI4031474.1"/>
    <property type="molecule type" value="Genomic_DNA"/>
</dbReference>
<reference evidence="8" key="1">
    <citation type="submission" date="2022-10" db="EMBL/GenBank/DDBJ databases">
        <authorList>
            <person name="Koch H."/>
        </authorList>
    </citation>
    <scope>NUCLEOTIDE SEQUENCE</scope>
    <source>
        <strain evidence="8">DNF</strain>
    </source>
</reference>
<dbReference type="PANTHER" id="PTHR42844:SF1">
    <property type="entry name" value="DIHYDRONEOPTERIN ALDOLASE 1-RELATED"/>
    <property type="match status" value="1"/>
</dbReference>
<dbReference type="InterPro" id="IPR043133">
    <property type="entry name" value="GTP-CH-I_C/QueF"/>
</dbReference>
<keyword evidence="4 6" id="KW-0289">Folate biosynthesis</keyword>
<dbReference type="GO" id="GO:0046656">
    <property type="term" value="P:folic acid biosynthetic process"/>
    <property type="evidence" value="ECO:0007669"/>
    <property type="project" value="UniProtKB-UniRule"/>
</dbReference>
<evidence type="ECO:0000313" key="8">
    <source>
        <dbReference type="EMBL" id="CAI4031474.1"/>
    </source>
</evidence>
<evidence type="ECO:0000256" key="3">
    <source>
        <dbReference type="ARBA" id="ARBA00005708"/>
    </source>
</evidence>
<dbReference type="RefSeq" id="WP_289268387.1">
    <property type="nucleotide sequence ID" value="NZ_OX365700.1"/>
</dbReference>
<dbReference type="SUPFAM" id="SSF55620">
    <property type="entry name" value="Tetrahydrobiopterin biosynthesis enzymes-like"/>
    <property type="match status" value="1"/>
</dbReference>
<dbReference type="AlphaFoldDB" id="A0AA86MYM9"/>
<dbReference type="Pfam" id="PF03848">
    <property type="entry name" value="TehB"/>
    <property type="match status" value="1"/>
</dbReference>
<gene>
    <name evidence="8" type="ORF">DNFV4_01896</name>
</gene>
<evidence type="ECO:0000256" key="2">
    <source>
        <dbReference type="ARBA" id="ARBA00005013"/>
    </source>
</evidence>
<feature type="domain" description="Dihydroneopterin aldolase/epimerase" evidence="7">
    <location>
        <begin position="5"/>
        <end position="120"/>
    </location>
</feature>
<keyword evidence="5 6" id="KW-0456">Lyase</keyword>
<comment type="catalytic activity">
    <reaction evidence="1 6">
        <text>7,8-dihydroneopterin = 6-hydroxymethyl-7,8-dihydropterin + glycolaldehyde</text>
        <dbReference type="Rhea" id="RHEA:10540"/>
        <dbReference type="ChEBI" id="CHEBI:17001"/>
        <dbReference type="ChEBI" id="CHEBI:17071"/>
        <dbReference type="ChEBI" id="CHEBI:44841"/>
        <dbReference type="EC" id="4.1.2.25"/>
    </reaction>
</comment>